<sequence>MDSFYDKVIVDHLDPNGPKTELRRNHDVVNVLLQVSKNPNQAVALSNDQIKVVLTLPSGVESEGLEMEASGLIMHEKVPLCLSATVFITI</sequence>
<dbReference type="AlphaFoldDB" id="A0A978VD92"/>
<evidence type="ECO:0000313" key="1">
    <source>
        <dbReference type="EMBL" id="KAH7528331.1"/>
    </source>
</evidence>
<comment type="caution">
    <text evidence="1">The sequence shown here is derived from an EMBL/GenBank/DDBJ whole genome shotgun (WGS) entry which is preliminary data.</text>
</comment>
<protein>
    <submittedName>
        <fullName evidence="1">Uncharacterized protein</fullName>
    </submittedName>
</protein>
<dbReference type="Proteomes" id="UP000813462">
    <property type="component" value="Unassembled WGS sequence"/>
</dbReference>
<dbReference type="EMBL" id="JAEACU010000005">
    <property type="protein sequence ID" value="KAH7528331.1"/>
    <property type="molecule type" value="Genomic_DNA"/>
</dbReference>
<proteinExistence type="predicted"/>
<evidence type="ECO:0000313" key="2">
    <source>
        <dbReference type="Proteomes" id="UP000813462"/>
    </source>
</evidence>
<organism evidence="1 2">
    <name type="scientific">Ziziphus jujuba var. spinosa</name>
    <dbReference type="NCBI Taxonomy" id="714518"/>
    <lineage>
        <taxon>Eukaryota</taxon>
        <taxon>Viridiplantae</taxon>
        <taxon>Streptophyta</taxon>
        <taxon>Embryophyta</taxon>
        <taxon>Tracheophyta</taxon>
        <taxon>Spermatophyta</taxon>
        <taxon>Magnoliopsida</taxon>
        <taxon>eudicotyledons</taxon>
        <taxon>Gunneridae</taxon>
        <taxon>Pentapetalae</taxon>
        <taxon>rosids</taxon>
        <taxon>fabids</taxon>
        <taxon>Rosales</taxon>
        <taxon>Rhamnaceae</taxon>
        <taxon>Paliureae</taxon>
        <taxon>Ziziphus</taxon>
    </lineage>
</organism>
<accession>A0A978VD92</accession>
<name>A0A978VD92_ZIZJJ</name>
<gene>
    <name evidence="1" type="ORF">FEM48_Zijuj05G0061300</name>
</gene>
<reference evidence="1" key="1">
    <citation type="journal article" date="2021" name="Front. Plant Sci.">
        <title>Chromosome-Scale Genome Assembly for Chinese Sour Jujube and Insights Into Its Genome Evolution and Domestication Signature.</title>
        <authorList>
            <person name="Shen L.-Y."/>
            <person name="Luo H."/>
            <person name="Wang X.-L."/>
            <person name="Wang X.-M."/>
            <person name="Qiu X.-J."/>
            <person name="Liu H."/>
            <person name="Zhou S.-S."/>
            <person name="Jia K.-H."/>
            <person name="Nie S."/>
            <person name="Bao Y.-T."/>
            <person name="Zhang R.-G."/>
            <person name="Yun Q.-Z."/>
            <person name="Chai Y.-H."/>
            <person name="Lu J.-Y."/>
            <person name="Li Y."/>
            <person name="Zhao S.-W."/>
            <person name="Mao J.-F."/>
            <person name="Jia S.-G."/>
            <person name="Mao Y.-M."/>
        </authorList>
    </citation>
    <scope>NUCLEOTIDE SEQUENCE</scope>
    <source>
        <strain evidence="1">AT0</strain>
        <tissue evidence="1">Leaf</tissue>
    </source>
</reference>